<dbReference type="InterPro" id="IPR055357">
    <property type="entry name" value="LRR_At1g61320_AtMIF1"/>
</dbReference>
<evidence type="ECO:0000259" key="2">
    <source>
        <dbReference type="Pfam" id="PF23622"/>
    </source>
</evidence>
<dbReference type="InterPro" id="IPR036047">
    <property type="entry name" value="F-box-like_dom_sf"/>
</dbReference>
<dbReference type="Pfam" id="PF23622">
    <property type="entry name" value="LRR_At1g61320_AtMIF1"/>
    <property type="match status" value="1"/>
</dbReference>
<dbReference type="Pfam" id="PF00646">
    <property type="entry name" value="F-box"/>
    <property type="match status" value="1"/>
</dbReference>
<dbReference type="EnsemblPlants" id="EMT03308">
    <property type="protein sequence ID" value="EMT03308"/>
    <property type="gene ID" value="F775_16972"/>
</dbReference>
<dbReference type="InterPro" id="IPR001810">
    <property type="entry name" value="F-box_dom"/>
</dbReference>
<feature type="domain" description="F-box" evidence="1">
    <location>
        <begin position="69"/>
        <end position="106"/>
    </location>
</feature>
<protein>
    <recommendedName>
        <fullName evidence="4">F-box domain-containing protein</fullName>
    </recommendedName>
</protein>
<evidence type="ECO:0008006" key="4">
    <source>
        <dbReference type="Google" id="ProtNLM"/>
    </source>
</evidence>
<evidence type="ECO:0000313" key="3">
    <source>
        <dbReference type="EnsemblPlants" id="EMT03308"/>
    </source>
</evidence>
<dbReference type="SUPFAM" id="SSF81383">
    <property type="entry name" value="F-box domain"/>
    <property type="match status" value="1"/>
</dbReference>
<organism evidence="3">
    <name type="scientific">Aegilops tauschii</name>
    <name type="common">Tausch's goatgrass</name>
    <name type="synonym">Aegilops squarrosa</name>
    <dbReference type="NCBI Taxonomy" id="37682"/>
    <lineage>
        <taxon>Eukaryota</taxon>
        <taxon>Viridiplantae</taxon>
        <taxon>Streptophyta</taxon>
        <taxon>Embryophyta</taxon>
        <taxon>Tracheophyta</taxon>
        <taxon>Spermatophyta</taxon>
        <taxon>Magnoliopsida</taxon>
        <taxon>Liliopsida</taxon>
        <taxon>Poales</taxon>
        <taxon>Poaceae</taxon>
        <taxon>BOP clade</taxon>
        <taxon>Pooideae</taxon>
        <taxon>Triticodae</taxon>
        <taxon>Triticeae</taxon>
        <taxon>Triticinae</taxon>
        <taxon>Aegilops</taxon>
    </lineage>
</organism>
<dbReference type="InterPro" id="IPR053772">
    <property type="entry name" value="At1g61320/At1g61330-like"/>
</dbReference>
<dbReference type="PANTHER" id="PTHR34145:SF57">
    <property type="entry name" value="F-BOX DOMAIN-CONTAINING PROTEIN"/>
    <property type="match status" value="1"/>
</dbReference>
<proteinExistence type="predicted"/>
<dbReference type="InterPro" id="IPR032675">
    <property type="entry name" value="LRR_dom_sf"/>
</dbReference>
<dbReference type="Gene3D" id="3.80.10.10">
    <property type="entry name" value="Ribonuclease Inhibitor"/>
    <property type="match status" value="1"/>
</dbReference>
<reference evidence="3" key="1">
    <citation type="submission" date="2015-06" db="UniProtKB">
        <authorList>
            <consortium name="EnsemblPlants"/>
        </authorList>
    </citation>
    <scope>IDENTIFICATION</scope>
</reference>
<accession>N1QTE5</accession>
<dbReference type="AlphaFoldDB" id="N1QTE5"/>
<evidence type="ECO:0000259" key="1">
    <source>
        <dbReference type="Pfam" id="PF00646"/>
    </source>
</evidence>
<feature type="domain" description="At1g61320/AtMIF1 LRR" evidence="2">
    <location>
        <begin position="153"/>
        <end position="497"/>
    </location>
</feature>
<name>N1QTE5_AEGTA</name>
<sequence>MGNNLTGPPGRTLADARTEGVATVLITCRCNPSLICHHNPPRDNPSAGRRGGHREPTRSGPAGAAAFGDLPAELLATIASKLDAKQAARTSVLSTTWRHAWKHSPRLALDMPMPPACRGAGHGSDDDDPREKQYRAFLDERRRERFVYAVDLILRQRRGGAVEQLELRIDVEYLGRLSRRLDDWLHRAVSPRTKSVTLDVSRRPDQGYGQYRYEFPLQSLVGGGGGVSGLQHLHLSCVSLKAPPSSRRMGFPKLQRLGLRSSVVSAGDLRDVLSNCPNLEWLDLYRVQLNDELKVDTPLPRLRYLTVSNCGVTKIQLNANRLTTFIFQGHPLATINLRQSSGLHDVNIHCCQITLKQALSSLPAAFPMAQRLSLCCTCMLPEFPWQMDKTSIFSRLRHLQLILNIGHKHVDDILSIALFLRAALLLEHLDIFFVSCCMDGGQGPLRNLPQGQLEYKCLKTLRVRQFRGKKSQVELLVHIVKNAPALEILTIDTRRQLIPANFCQATEAEKEDLSKIRRMATTFIGGKLSPKTKEAITDENLAKQKEISLEIEKLLEQEEIYWAQRGRIDWLLFGDKNTNYFQKFATERRKRNMIKRLKDDKVYGMTT</sequence>
<dbReference type="PANTHER" id="PTHR34145">
    <property type="entry name" value="OS02G0105600 PROTEIN"/>
    <property type="match status" value="1"/>
</dbReference>
<dbReference type="SUPFAM" id="SSF52058">
    <property type="entry name" value="L domain-like"/>
    <property type="match status" value="1"/>
</dbReference>